<proteinExistence type="predicted"/>
<sequence length="93" mass="9833">MTLRKLNRPRTVAAIYTVTATGITWAAARLIPGLFGFGDSAVATVAVGVLTAIAMLTPALIVICLRAEAAAQRATFQRVTAYRAARESKDVNV</sequence>
<dbReference type="Proteomes" id="UP001602119">
    <property type="component" value="Unassembled WGS sequence"/>
</dbReference>
<evidence type="ECO:0000313" key="2">
    <source>
        <dbReference type="EMBL" id="MFF4777478.1"/>
    </source>
</evidence>
<dbReference type="RefSeq" id="WP_387345909.1">
    <property type="nucleotide sequence ID" value="NZ_JBIAXI010000024.1"/>
</dbReference>
<evidence type="ECO:0008006" key="4">
    <source>
        <dbReference type="Google" id="ProtNLM"/>
    </source>
</evidence>
<accession>A0ABW6VER0</accession>
<keyword evidence="1" id="KW-1133">Transmembrane helix</keyword>
<keyword evidence="3" id="KW-1185">Reference proteome</keyword>
<feature type="transmembrane region" description="Helical" evidence="1">
    <location>
        <begin position="12"/>
        <end position="35"/>
    </location>
</feature>
<name>A0ABW6VER0_MICFU</name>
<comment type="caution">
    <text evidence="2">The sequence shown here is derived from an EMBL/GenBank/DDBJ whole genome shotgun (WGS) entry which is preliminary data.</text>
</comment>
<evidence type="ECO:0000313" key="3">
    <source>
        <dbReference type="Proteomes" id="UP001602119"/>
    </source>
</evidence>
<dbReference type="EMBL" id="JBIAXI010000024">
    <property type="protein sequence ID" value="MFF4777478.1"/>
    <property type="molecule type" value="Genomic_DNA"/>
</dbReference>
<keyword evidence="1" id="KW-0812">Transmembrane</keyword>
<organism evidence="2 3">
    <name type="scientific">Microtetraspora fusca</name>
    <dbReference type="NCBI Taxonomy" id="1997"/>
    <lineage>
        <taxon>Bacteria</taxon>
        <taxon>Bacillati</taxon>
        <taxon>Actinomycetota</taxon>
        <taxon>Actinomycetes</taxon>
        <taxon>Streptosporangiales</taxon>
        <taxon>Streptosporangiaceae</taxon>
        <taxon>Microtetraspora</taxon>
    </lineage>
</organism>
<evidence type="ECO:0000256" key="1">
    <source>
        <dbReference type="SAM" id="Phobius"/>
    </source>
</evidence>
<keyword evidence="1" id="KW-0472">Membrane</keyword>
<feature type="transmembrane region" description="Helical" evidence="1">
    <location>
        <begin position="41"/>
        <end position="65"/>
    </location>
</feature>
<gene>
    <name evidence="2" type="ORF">ACFY05_31945</name>
</gene>
<protein>
    <recommendedName>
        <fullName evidence="4">DUF4229 domain-containing protein</fullName>
    </recommendedName>
</protein>
<reference evidence="2 3" key="1">
    <citation type="submission" date="2024-10" db="EMBL/GenBank/DDBJ databases">
        <title>The Natural Products Discovery Center: Release of the First 8490 Sequenced Strains for Exploring Actinobacteria Biosynthetic Diversity.</title>
        <authorList>
            <person name="Kalkreuter E."/>
            <person name="Kautsar S.A."/>
            <person name="Yang D."/>
            <person name="Bader C.D."/>
            <person name="Teijaro C.N."/>
            <person name="Fluegel L."/>
            <person name="Davis C.M."/>
            <person name="Simpson J.R."/>
            <person name="Lauterbach L."/>
            <person name="Steele A.D."/>
            <person name="Gui C."/>
            <person name="Meng S."/>
            <person name="Li G."/>
            <person name="Viehrig K."/>
            <person name="Ye F."/>
            <person name="Su P."/>
            <person name="Kiefer A.F."/>
            <person name="Nichols A."/>
            <person name="Cepeda A.J."/>
            <person name="Yan W."/>
            <person name="Fan B."/>
            <person name="Jiang Y."/>
            <person name="Adhikari A."/>
            <person name="Zheng C.-J."/>
            <person name="Schuster L."/>
            <person name="Cowan T.M."/>
            <person name="Smanski M.J."/>
            <person name="Chevrette M.G."/>
            <person name="De Carvalho L.P.S."/>
            <person name="Shen B."/>
        </authorList>
    </citation>
    <scope>NUCLEOTIDE SEQUENCE [LARGE SCALE GENOMIC DNA]</scope>
    <source>
        <strain evidence="2 3">NPDC001281</strain>
    </source>
</reference>